<evidence type="ECO:0000313" key="2">
    <source>
        <dbReference type="EMBL" id="CAG8721320.1"/>
    </source>
</evidence>
<dbReference type="Proteomes" id="UP000789342">
    <property type="component" value="Unassembled WGS sequence"/>
</dbReference>
<proteinExistence type="predicted"/>
<dbReference type="EMBL" id="CAJVPV010022592">
    <property type="protein sequence ID" value="CAG8721320.1"/>
    <property type="molecule type" value="Genomic_DNA"/>
</dbReference>
<keyword evidence="3" id="KW-1185">Reference proteome</keyword>
<reference evidence="2" key="1">
    <citation type="submission" date="2021-06" db="EMBL/GenBank/DDBJ databases">
        <authorList>
            <person name="Kallberg Y."/>
            <person name="Tangrot J."/>
            <person name="Rosling A."/>
        </authorList>
    </citation>
    <scope>NUCLEOTIDE SEQUENCE</scope>
    <source>
        <strain evidence="2">CL551</strain>
    </source>
</reference>
<comment type="caution">
    <text evidence="2">The sequence shown here is derived from an EMBL/GenBank/DDBJ whole genome shotgun (WGS) entry which is preliminary data.</text>
</comment>
<accession>A0A9N9I6C0</accession>
<organism evidence="2 3">
    <name type="scientific">Acaulospora morrowiae</name>
    <dbReference type="NCBI Taxonomy" id="94023"/>
    <lineage>
        <taxon>Eukaryota</taxon>
        <taxon>Fungi</taxon>
        <taxon>Fungi incertae sedis</taxon>
        <taxon>Mucoromycota</taxon>
        <taxon>Glomeromycotina</taxon>
        <taxon>Glomeromycetes</taxon>
        <taxon>Diversisporales</taxon>
        <taxon>Acaulosporaceae</taxon>
        <taxon>Acaulospora</taxon>
    </lineage>
</organism>
<feature type="region of interest" description="Disordered" evidence="1">
    <location>
        <begin position="107"/>
        <end position="158"/>
    </location>
</feature>
<sequence length="229" mass="25487">MLPGQEVAAAPWNVKTSAGTPPQYRIAAALPGRRRNTKLPLYAPDAAAIWDCHSIDGTPPQKEHEVVATCAQCRRNMRSPPHRWDATVCAGCRRNHYTPQERRDTIHHRTTCRKNATRQNAATRNAAPPQNAVQHDVMTPQHGTPPYNILDETPRRDTPPYNCAAAIPAARNSITIDAALCRTDTSRNDRHAAMLHEARNDDTPEMRSEMPLKDQGNAAKRNTDDATRI</sequence>
<feature type="region of interest" description="Disordered" evidence="1">
    <location>
        <begin position="199"/>
        <end position="229"/>
    </location>
</feature>
<protein>
    <submittedName>
        <fullName evidence="2">6206_t:CDS:1</fullName>
    </submittedName>
</protein>
<feature type="compositionally biased region" description="Low complexity" evidence="1">
    <location>
        <begin position="117"/>
        <end position="132"/>
    </location>
</feature>
<evidence type="ECO:0000313" key="3">
    <source>
        <dbReference type="Proteomes" id="UP000789342"/>
    </source>
</evidence>
<feature type="compositionally biased region" description="Basic and acidic residues" evidence="1">
    <location>
        <begin position="199"/>
        <end position="212"/>
    </location>
</feature>
<gene>
    <name evidence="2" type="ORF">AMORRO_LOCUS13357</name>
</gene>
<evidence type="ECO:0000256" key="1">
    <source>
        <dbReference type="SAM" id="MobiDB-lite"/>
    </source>
</evidence>
<dbReference type="AlphaFoldDB" id="A0A9N9I6C0"/>
<feature type="compositionally biased region" description="Basic residues" evidence="1">
    <location>
        <begin position="107"/>
        <end position="116"/>
    </location>
</feature>
<name>A0A9N9I6C0_9GLOM</name>